<comment type="caution">
    <text evidence="1">The sequence shown here is derived from an EMBL/GenBank/DDBJ whole genome shotgun (WGS) entry which is preliminary data.</text>
</comment>
<dbReference type="Proteomes" id="UP001144397">
    <property type="component" value="Unassembled WGS sequence"/>
</dbReference>
<accession>A0A9W6FLU4</accession>
<proteinExistence type="predicted"/>
<dbReference type="AlphaFoldDB" id="A0A9W6FLU4"/>
<dbReference type="EMBL" id="BSDO01000008">
    <property type="protein sequence ID" value="GLI24751.1"/>
    <property type="molecule type" value="Genomic_DNA"/>
</dbReference>
<reference evidence="1" key="1">
    <citation type="submission" date="2022-12" db="EMBL/GenBank/DDBJ databases">
        <title>Reference genome sequencing for broad-spectrum identification of bacterial and archaeal isolates by mass spectrometry.</title>
        <authorList>
            <person name="Sekiguchi Y."/>
            <person name="Tourlousse D.M."/>
        </authorList>
    </citation>
    <scope>NUCLEOTIDE SEQUENCE</scope>
    <source>
        <strain evidence="1">301</strain>
    </source>
</reference>
<name>A0A9W6FLU4_XANFL</name>
<protein>
    <submittedName>
        <fullName evidence="1">Uncharacterized protein</fullName>
    </submittedName>
</protein>
<evidence type="ECO:0000313" key="2">
    <source>
        <dbReference type="Proteomes" id="UP001144397"/>
    </source>
</evidence>
<sequence length="65" mass="6667">MSAPYGTTTDLFESNIARTVAEKALPVSEPPSPPTQNSCSQPVSSGCAAVSGASYPPRLSALKSR</sequence>
<gene>
    <name evidence="1" type="ORF">XFLAVUS301_44250</name>
</gene>
<organism evidence="1 2">
    <name type="scientific">Xanthobacter flavus</name>
    <dbReference type="NCBI Taxonomy" id="281"/>
    <lineage>
        <taxon>Bacteria</taxon>
        <taxon>Pseudomonadati</taxon>
        <taxon>Pseudomonadota</taxon>
        <taxon>Alphaproteobacteria</taxon>
        <taxon>Hyphomicrobiales</taxon>
        <taxon>Xanthobacteraceae</taxon>
        <taxon>Xanthobacter</taxon>
    </lineage>
</organism>
<evidence type="ECO:0000313" key="1">
    <source>
        <dbReference type="EMBL" id="GLI24751.1"/>
    </source>
</evidence>